<feature type="compositionally biased region" description="Basic residues" evidence="6">
    <location>
        <begin position="850"/>
        <end position="865"/>
    </location>
</feature>
<dbReference type="Gene3D" id="3.10.20.90">
    <property type="entry name" value="Phosphatidylinositol 3-kinase Catalytic Subunit, Chain A, domain 1"/>
    <property type="match status" value="1"/>
</dbReference>
<sequence length="865" mass="100714">MIFVKTLSGRTLTLDVQPLDTVRTIKSRIETIEGINAEEQRLMYAGRQLADDDDVQEASTLHLSLRLERPFNLRDLMSSYVISLNLLDFSEERKNERRRCTPHRRRLSIRERRSSFQCLSITRSANLRPVAMGKKVKIGKQRRDKYYKLAKESNSIITGVDLVPIKPIANCIALQGDITSEKTRQAIKTELQRWEVKNLLYADCVLHDGAPNVGLNWAHDAFQQNCLVLSALKLTTQILKKGGTFVTKVFRSNDYSCLIATFEKLFKRVHVWKPAASRLESAEIFVVCEKYLKPPKVFCFQAILCGRTDKKAKAEGYDDETLAVYKKIDATTFIQSHNYLDILGSANEIIIDQEKWKNSSETSDEVCEYLRDLKVCGPRELRTLLRWRKSMRKILEEEINTLNEENGEEDIGSVDSLNEDEIEDREMAEIDEMIAKATKEEKAELKKYFGFHTLLELVYISNKIKINFFKNNEVQARELNEITRDPQAPDNLVVESDEDSGDMEGEWETRVGTGTEDDRNVNDVESDDDNELIHTEESGLSNDEKKENQANKWFQKEEIARLLSDDDDDDDMTIIEKHIKKHNKNIHENTVFTEDFSVIFDEDGKKKKRNSKCELFDGGSEEEMKSDHNMEEIRITNNFAKEMDFVEDEYEDEDHRVAKREPERTILGEDLQPQKKKRRLTPEQLAMAEKLIYSSKSSRELEEWGWNRYANNDEGLPDWFVEDERKHYRKTPPVTKAQVQAYRERLRELNARPCKKVAEAKARKQRKTMQRLQKAKKKAEGILENENLEHSEKIREMRKIYAQAAKKDNKKVELVVMTKAKKGKMTRPNGKYKLVDSRMKKDLRAMKSKERTKRRGKKVKGKGRH</sequence>
<dbReference type="InterPro" id="IPR029071">
    <property type="entry name" value="Ubiquitin-like_domsf"/>
</dbReference>
<proteinExistence type="predicted"/>
<feature type="compositionally biased region" description="Acidic residues" evidence="6">
    <location>
        <begin position="495"/>
        <end position="506"/>
    </location>
</feature>
<dbReference type="Gene3D" id="3.40.50.150">
    <property type="entry name" value="Vaccinia Virus protein VP39"/>
    <property type="match status" value="1"/>
</dbReference>
<dbReference type="InterPro" id="IPR050082">
    <property type="entry name" value="RNA_methyltr_RlmE"/>
</dbReference>
<dbReference type="GO" id="GO:0016435">
    <property type="term" value="F:rRNA (guanine) methyltransferase activity"/>
    <property type="evidence" value="ECO:0007669"/>
    <property type="project" value="TreeGrafter"/>
</dbReference>
<dbReference type="GO" id="GO:0000466">
    <property type="term" value="P:maturation of 5.8S rRNA from tricistronic rRNA transcript (SSU-rRNA, 5.8S rRNA, LSU-rRNA)"/>
    <property type="evidence" value="ECO:0007669"/>
    <property type="project" value="TreeGrafter"/>
</dbReference>
<dbReference type="GO" id="GO:0030687">
    <property type="term" value="C:preribosome, large subunit precursor"/>
    <property type="evidence" value="ECO:0007669"/>
    <property type="project" value="TreeGrafter"/>
</dbReference>
<dbReference type="PANTHER" id="PTHR10920:SF13">
    <property type="entry name" value="PRE-RRNA 2'-O-RIBOSE RNA METHYLTRANSFERASE FTSJ3"/>
    <property type="match status" value="1"/>
</dbReference>
<accession>A0A1I7X4I1</accession>
<keyword evidence="5" id="KW-0175">Coiled coil</keyword>
<dbReference type="InterPro" id="IPR029063">
    <property type="entry name" value="SAM-dependent_MTases_sf"/>
</dbReference>
<dbReference type="SUPFAM" id="SSF53335">
    <property type="entry name" value="S-adenosyl-L-methionine-dependent methyltransferases"/>
    <property type="match status" value="1"/>
</dbReference>
<dbReference type="InterPro" id="IPR002877">
    <property type="entry name" value="RNA_MeTrfase_FtsJ_dom"/>
</dbReference>
<evidence type="ECO:0000256" key="6">
    <source>
        <dbReference type="SAM" id="MobiDB-lite"/>
    </source>
</evidence>
<dbReference type="Pfam" id="PF00240">
    <property type="entry name" value="ubiquitin"/>
    <property type="match status" value="1"/>
</dbReference>
<evidence type="ECO:0000256" key="1">
    <source>
        <dbReference type="ARBA" id="ARBA00022552"/>
    </source>
</evidence>
<dbReference type="Proteomes" id="UP000095283">
    <property type="component" value="Unplaced"/>
</dbReference>
<evidence type="ECO:0000256" key="5">
    <source>
        <dbReference type="SAM" id="Coils"/>
    </source>
</evidence>
<name>A0A1I7X4I1_HETBA</name>
<dbReference type="Pfam" id="PF11861">
    <property type="entry name" value="DUF3381"/>
    <property type="match status" value="1"/>
</dbReference>
<evidence type="ECO:0000259" key="7">
    <source>
        <dbReference type="PROSITE" id="PS50053"/>
    </source>
</evidence>
<protein>
    <submittedName>
        <fullName evidence="9">Ubiquitin-like domain-containing protein</fullName>
    </submittedName>
</protein>
<dbReference type="SUPFAM" id="SSF54236">
    <property type="entry name" value="Ubiquitin-like"/>
    <property type="match status" value="1"/>
</dbReference>
<feature type="compositionally biased region" description="Basic and acidic residues" evidence="6">
    <location>
        <begin position="838"/>
        <end position="849"/>
    </location>
</feature>
<feature type="region of interest" description="Disordered" evidence="6">
    <location>
        <begin position="838"/>
        <end position="865"/>
    </location>
</feature>
<keyword evidence="2" id="KW-0489">Methyltransferase</keyword>
<dbReference type="AlphaFoldDB" id="A0A1I7X4I1"/>
<evidence type="ECO:0000256" key="3">
    <source>
        <dbReference type="ARBA" id="ARBA00022679"/>
    </source>
</evidence>
<dbReference type="GO" id="GO:0000463">
    <property type="term" value="P:maturation of LSU-rRNA from tricistronic rRNA transcript (SSU-rRNA, 5.8S rRNA, LSU-rRNA)"/>
    <property type="evidence" value="ECO:0007669"/>
    <property type="project" value="TreeGrafter"/>
</dbReference>
<keyword evidence="1" id="KW-0698">rRNA processing</keyword>
<feature type="domain" description="Ubiquitin-like" evidence="7">
    <location>
        <begin position="1"/>
        <end position="57"/>
    </location>
</feature>
<evidence type="ECO:0000313" key="8">
    <source>
        <dbReference type="Proteomes" id="UP000095283"/>
    </source>
</evidence>
<dbReference type="WBParaSite" id="Hba_12451">
    <property type="protein sequence ID" value="Hba_12451"/>
    <property type="gene ID" value="Hba_12451"/>
</dbReference>
<dbReference type="PANTHER" id="PTHR10920">
    <property type="entry name" value="RIBOSOMAL RNA METHYLTRANSFERASE"/>
    <property type="match status" value="1"/>
</dbReference>
<dbReference type="Pfam" id="PF01728">
    <property type="entry name" value="FtsJ"/>
    <property type="match status" value="1"/>
</dbReference>
<feature type="compositionally biased region" description="Basic and acidic residues" evidence="6">
    <location>
        <begin position="531"/>
        <end position="550"/>
    </location>
</feature>
<dbReference type="InterPro" id="IPR012920">
    <property type="entry name" value="rRNA_MeTfrase_SPB1-like_C"/>
</dbReference>
<reference evidence="9" key="1">
    <citation type="submission" date="2016-11" db="UniProtKB">
        <authorList>
            <consortium name="WormBaseParasite"/>
        </authorList>
    </citation>
    <scope>IDENTIFICATION</scope>
</reference>
<dbReference type="PROSITE" id="PS50053">
    <property type="entry name" value="UBIQUITIN_2"/>
    <property type="match status" value="1"/>
</dbReference>
<evidence type="ECO:0000256" key="4">
    <source>
        <dbReference type="ARBA" id="ARBA00022691"/>
    </source>
</evidence>
<dbReference type="InterPro" id="IPR000626">
    <property type="entry name" value="Ubiquitin-like_dom"/>
</dbReference>
<organism evidence="8 9">
    <name type="scientific">Heterorhabditis bacteriophora</name>
    <name type="common">Entomopathogenic nematode worm</name>
    <dbReference type="NCBI Taxonomy" id="37862"/>
    <lineage>
        <taxon>Eukaryota</taxon>
        <taxon>Metazoa</taxon>
        <taxon>Ecdysozoa</taxon>
        <taxon>Nematoda</taxon>
        <taxon>Chromadorea</taxon>
        <taxon>Rhabditida</taxon>
        <taxon>Rhabditina</taxon>
        <taxon>Rhabditomorpha</taxon>
        <taxon>Strongyloidea</taxon>
        <taxon>Heterorhabditidae</taxon>
        <taxon>Heterorhabditis</taxon>
    </lineage>
</organism>
<keyword evidence="3" id="KW-0808">Transferase</keyword>
<dbReference type="SMART" id="SM00213">
    <property type="entry name" value="UBQ"/>
    <property type="match status" value="1"/>
</dbReference>
<evidence type="ECO:0000313" key="9">
    <source>
        <dbReference type="WBParaSite" id="Hba_12451"/>
    </source>
</evidence>
<dbReference type="GO" id="GO:0005730">
    <property type="term" value="C:nucleolus"/>
    <property type="evidence" value="ECO:0007669"/>
    <property type="project" value="TreeGrafter"/>
</dbReference>
<dbReference type="InterPro" id="IPR024576">
    <property type="entry name" value="rRNA_MeTfrase_Spb1_DUF3381"/>
</dbReference>
<evidence type="ECO:0000256" key="2">
    <source>
        <dbReference type="ARBA" id="ARBA00022603"/>
    </source>
</evidence>
<feature type="region of interest" description="Disordered" evidence="6">
    <location>
        <begin position="491"/>
        <end position="550"/>
    </location>
</feature>
<feature type="coiled-coil region" evidence="5">
    <location>
        <begin position="755"/>
        <end position="789"/>
    </location>
</feature>
<dbReference type="Pfam" id="PF07780">
    <property type="entry name" value="Spb1_C"/>
    <property type="match status" value="1"/>
</dbReference>
<dbReference type="GO" id="GO:0008650">
    <property type="term" value="F:rRNA (uridine-2'-O-)-methyltransferase activity"/>
    <property type="evidence" value="ECO:0007669"/>
    <property type="project" value="TreeGrafter"/>
</dbReference>
<keyword evidence="8" id="KW-1185">Reference proteome</keyword>
<dbReference type="InterPro" id="IPR019956">
    <property type="entry name" value="Ubiquitin_dom"/>
</dbReference>
<dbReference type="PRINTS" id="PR00348">
    <property type="entry name" value="UBIQUITIN"/>
</dbReference>
<keyword evidence="4" id="KW-0949">S-adenosyl-L-methionine</keyword>